<evidence type="ECO:0000256" key="1">
    <source>
        <dbReference type="SAM" id="Phobius"/>
    </source>
</evidence>
<keyword evidence="3" id="KW-1185">Reference proteome</keyword>
<gene>
    <name evidence="2" type="ORF">LA5096_01797</name>
</gene>
<dbReference type="EMBL" id="CXWC01000003">
    <property type="protein sequence ID" value="CTQ68403.1"/>
    <property type="molecule type" value="Genomic_DNA"/>
</dbReference>
<keyword evidence="1" id="KW-0812">Transmembrane</keyword>
<dbReference type="Gene3D" id="2.160.20.10">
    <property type="entry name" value="Single-stranded right-handed beta-helix, Pectin lyase-like"/>
    <property type="match status" value="1"/>
</dbReference>
<dbReference type="SUPFAM" id="SSF51126">
    <property type="entry name" value="Pectin lyase-like"/>
    <property type="match status" value="1"/>
</dbReference>
<evidence type="ECO:0008006" key="4">
    <source>
        <dbReference type="Google" id="ProtNLM"/>
    </source>
</evidence>
<dbReference type="InterPro" id="IPR011050">
    <property type="entry name" value="Pectin_lyase_fold/virulence"/>
</dbReference>
<evidence type="ECO:0000313" key="2">
    <source>
        <dbReference type="EMBL" id="CTQ68403.1"/>
    </source>
</evidence>
<dbReference type="Proteomes" id="UP000049983">
    <property type="component" value="Unassembled WGS sequence"/>
</dbReference>
<evidence type="ECO:0000313" key="3">
    <source>
        <dbReference type="Proteomes" id="UP000049983"/>
    </source>
</evidence>
<proteinExistence type="predicted"/>
<dbReference type="InterPro" id="IPR012334">
    <property type="entry name" value="Pectin_lyas_fold"/>
</dbReference>
<organism evidence="2 3">
    <name type="scientific">Roseibium album</name>
    <dbReference type="NCBI Taxonomy" id="311410"/>
    <lineage>
        <taxon>Bacteria</taxon>
        <taxon>Pseudomonadati</taxon>
        <taxon>Pseudomonadota</taxon>
        <taxon>Alphaproteobacteria</taxon>
        <taxon>Hyphomicrobiales</taxon>
        <taxon>Stappiaceae</taxon>
        <taxon>Roseibium</taxon>
    </lineage>
</organism>
<dbReference type="InterPro" id="IPR006626">
    <property type="entry name" value="PbH1"/>
</dbReference>
<sequence>MRASEYGAQAGLSCFALFSIWIFGILNWDIGGNMDIHAAVRELGPGDVLALEAACFTDPVVINGISGTREKPVCIRGEKPVAPDVNKMAAKRSPTVFGTRETFEEFNVQANRLARAHEAAGNYPGLYFMADNAHLVLRDCQWIVLEDLTFENCWPTAIYIENCQHITIRGIHFRGGTFAIGATGADTRHLLIENCDWIQDLGCHGDIQVRSIRDNGYLLDEREVDGCHLWRKTHFNQIHSDVSVTGEFVQPDDSRAYDGDFFRAWTIAGYVILRNNCIVDAFNGIHFFNQASKDTRHRHSRNVMISDNWFVRIRDNAVEPENYAFNWTVRHNKFVDCYAPFSLEPEQSGFFYIYGNLGWSRERPGPDPEDPSTGRLFKFGTNHEAVGPHYVVHNSWFVRNPIFKKKRIRNFHHLNNVIAYNEDALSISLNQVNPFGKDWQARHDPSSDWETIKSIEKRRFTKAWTELDITVDNDMVGHPAFPLELQSAGYPLGPRSSGEVPRFSKALHGRPEGLKLNNAMNAARVTLRLPDGDKVKTFPDELPPLDVGAWQGNELFRLPEPLFVRDWEYPLQPEMS</sequence>
<protein>
    <recommendedName>
        <fullName evidence="4">Right handed beta helix domain-containing protein</fullName>
    </recommendedName>
</protein>
<feature type="transmembrane region" description="Helical" evidence="1">
    <location>
        <begin position="6"/>
        <end position="26"/>
    </location>
</feature>
<reference evidence="3" key="1">
    <citation type="submission" date="2015-07" db="EMBL/GenBank/DDBJ databases">
        <authorList>
            <person name="Rodrigo-Torres Lidia"/>
            <person name="Arahal R.David."/>
        </authorList>
    </citation>
    <scope>NUCLEOTIDE SEQUENCE [LARGE SCALE GENOMIC DNA]</scope>
    <source>
        <strain evidence="3">CECT 5096</strain>
    </source>
</reference>
<keyword evidence="1" id="KW-0472">Membrane</keyword>
<keyword evidence="1" id="KW-1133">Transmembrane helix</keyword>
<dbReference type="AlphaFoldDB" id="A0A0M7B0K3"/>
<dbReference type="STRING" id="311410.LA5095_04818"/>
<dbReference type="SMART" id="SM00710">
    <property type="entry name" value="PbH1"/>
    <property type="match status" value="5"/>
</dbReference>
<name>A0A0M7B0K3_9HYPH</name>
<accession>A0A0M7B0K3</accession>